<comment type="caution">
    <text evidence="2">The sequence shown here is derived from an EMBL/GenBank/DDBJ whole genome shotgun (WGS) entry which is preliminary data.</text>
</comment>
<evidence type="ECO:0000313" key="3">
    <source>
        <dbReference type="Proteomes" id="UP000720508"/>
    </source>
</evidence>
<evidence type="ECO:0000313" key="2">
    <source>
        <dbReference type="EMBL" id="MBU3868049.1"/>
    </source>
</evidence>
<dbReference type="Pfam" id="PF10518">
    <property type="entry name" value="TAT_signal"/>
    <property type="match status" value="1"/>
</dbReference>
<proteinExistence type="predicted"/>
<sequence length="58" mass="5652">MSRIRSAAAAVAHLDRRTFLAATAATGATAGLGLAFGPGSGSADATQPATARAVGRRV</sequence>
<dbReference type="InterPro" id="IPR006311">
    <property type="entry name" value="TAT_signal"/>
</dbReference>
<name>A0ABS6CMJ5_9ACTN</name>
<feature type="region of interest" description="Disordered" evidence="1">
    <location>
        <begin position="38"/>
        <end position="58"/>
    </location>
</feature>
<accession>A0ABS6CMJ5</accession>
<organism evidence="2 3">
    <name type="scientific">Streptomyces niphimycinicus</name>
    <dbReference type="NCBI Taxonomy" id="2842201"/>
    <lineage>
        <taxon>Bacteria</taxon>
        <taxon>Bacillati</taxon>
        <taxon>Actinomycetota</taxon>
        <taxon>Actinomycetes</taxon>
        <taxon>Kitasatosporales</taxon>
        <taxon>Streptomycetaceae</taxon>
        <taxon>Streptomyces</taxon>
    </lineage>
</organism>
<keyword evidence="3" id="KW-1185">Reference proteome</keyword>
<feature type="non-terminal residue" evidence="2">
    <location>
        <position position="58"/>
    </location>
</feature>
<dbReference type="InterPro" id="IPR019546">
    <property type="entry name" value="TAT_signal_bac_arc"/>
</dbReference>
<gene>
    <name evidence="2" type="ORF">KN815_29550</name>
</gene>
<dbReference type="EMBL" id="JAHLEM010000376">
    <property type="protein sequence ID" value="MBU3868049.1"/>
    <property type="molecule type" value="Genomic_DNA"/>
</dbReference>
<evidence type="ECO:0000256" key="1">
    <source>
        <dbReference type="SAM" id="MobiDB-lite"/>
    </source>
</evidence>
<dbReference type="PROSITE" id="PS51318">
    <property type="entry name" value="TAT"/>
    <property type="match status" value="1"/>
</dbReference>
<reference evidence="2 3" key="1">
    <citation type="submission" date="2021-06" db="EMBL/GenBank/DDBJ databases">
        <authorList>
            <person name="Pan X."/>
        </authorList>
    </citation>
    <scope>NUCLEOTIDE SEQUENCE [LARGE SCALE GENOMIC DNA]</scope>
    <source>
        <strain evidence="2 3">4503</strain>
    </source>
</reference>
<dbReference type="Proteomes" id="UP000720508">
    <property type="component" value="Unassembled WGS sequence"/>
</dbReference>
<protein>
    <submittedName>
        <fullName evidence="2">Twin-arginine translocation signal domain-containing protein</fullName>
    </submittedName>
</protein>
<dbReference type="NCBIfam" id="TIGR01409">
    <property type="entry name" value="TAT_signal_seq"/>
    <property type="match status" value="1"/>
</dbReference>